<evidence type="ECO:0000313" key="2">
    <source>
        <dbReference type="EMBL" id="UZF87148.1"/>
    </source>
</evidence>
<feature type="signal peptide" evidence="1">
    <location>
        <begin position="1"/>
        <end position="23"/>
    </location>
</feature>
<gene>
    <name evidence="2" type="ORF">NWE54_25940</name>
</gene>
<reference evidence="2" key="1">
    <citation type="submission" date="2022-08" db="EMBL/GenBank/DDBJ databases">
        <title>Complete Genome Sequences of 2 Bosea sp. soil isolates.</title>
        <authorList>
            <person name="Alvarez Arevalo M."/>
            <person name="Sterndorff E.B."/>
            <person name="Faurdal D."/>
            <person name="Joergensen T.S."/>
            <person name="Weber T."/>
        </authorList>
    </citation>
    <scope>NUCLEOTIDE SEQUENCE</scope>
    <source>
        <strain evidence="2">NBC_00436</strain>
    </source>
</reference>
<evidence type="ECO:0000256" key="1">
    <source>
        <dbReference type="SAM" id="SignalP"/>
    </source>
</evidence>
<accession>A0A9E8CSF3</accession>
<proteinExistence type="predicted"/>
<protein>
    <submittedName>
        <fullName evidence="2">Uncharacterized protein</fullName>
    </submittedName>
</protein>
<organism evidence="2">
    <name type="scientific">Bosea sp. NBC_00436</name>
    <dbReference type="NCBI Taxonomy" id="2969620"/>
    <lineage>
        <taxon>Bacteria</taxon>
        <taxon>Pseudomonadati</taxon>
        <taxon>Pseudomonadota</taxon>
        <taxon>Alphaproteobacteria</taxon>
        <taxon>Hyphomicrobiales</taxon>
        <taxon>Boseaceae</taxon>
        <taxon>Bosea</taxon>
    </lineage>
</organism>
<keyword evidence="1" id="KW-0732">Signal</keyword>
<feature type="chain" id="PRO_5039394685" evidence="1">
    <location>
        <begin position="24"/>
        <end position="189"/>
    </location>
</feature>
<sequence length="189" mass="19048">MKRVIPGLAVILPLLLASTGSHAAQVTRSGTAVTVRGSIGPGDDLEFEKVAPQGSYRTVTLSSNGAGEGGLPAAVAMARNIKATGATTIVNASGNICGSACTLLFVAGAQRIYAGGDRIVEGVRSKGQSGLGFHQARSPKGTALMASVYSEMGVPAGAELSRQSPFGTFYYVSGATAMSTGVATSLKRP</sequence>
<dbReference type="EMBL" id="CP102774">
    <property type="protein sequence ID" value="UZF87148.1"/>
    <property type="molecule type" value="Genomic_DNA"/>
</dbReference>
<name>A0A9E8CSF3_9HYPH</name>
<dbReference type="AlphaFoldDB" id="A0A9E8CSF3"/>